<sequence length="372" mass="42164">MFRKKKFLGMGLATILMCSSLSGSLAYAESKTSTYDASFFENLKQRAIVHELQEHKIAVNPKASIAELLNTADSTSLKSKNNSDLQQNLEKLNKAEYIYLTLDGEVYSSEKGYVGMADKVESKEDSVTDATYTETNSLSESSNNHDVSISSKNNPTPSQVSGGTTGTFSRTQLKYDGFDGVTGNFWLPYVHRLGDGEQPWFYFGFDSTKGRGVEGGFSYQTGRKVWQGYVRNSNRYEYSYGTWSEGAEIRPMKFYIDPTSADSYLIVGSEKIVAMMTFFNDSDFPSMSLKRVFSIAKNNFDGNNIYGAISGDFYNLLVSKVNSDYYYSWGNYPEYSLWDGEKWYGTIAWPTYYIKYYDPDTKMASWIENQNR</sequence>
<evidence type="ECO:0000256" key="1">
    <source>
        <dbReference type="SAM" id="MobiDB-lite"/>
    </source>
</evidence>
<feature type="compositionally biased region" description="Polar residues" evidence="1">
    <location>
        <begin position="145"/>
        <end position="166"/>
    </location>
</feature>
<feature type="chain" id="PRO_5002326246" evidence="2">
    <location>
        <begin position="29"/>
        <end position="372"/>
    </location>
</feature>
<proteinExistence type="predicted"/>
<dbReference type="EMBL" id="JTHP01000001">
    <property type="protein sequence ID" value="KJD47496.1"/>
    <property type="molecule type" value="Genomic_DNA"/>
</dbReference>
<dbReference type="AlphaFoldDB" id="A0A0D7X7U3"/>
<accession>A0A0D7X7U3</accession>
<dbReference type="PATRIC" id="fig|159743.3.peg.153"/>
<protein>
    <submittedName>
        <fullName evidence="3">Uncharacterized protein</fullName>
    </submittedName>
</protein>
<dbReference type="OrthoDB" id="2648452at2"/>
<evidence type="ECO:0000313" key="3">
    <source>
        <dbReference type="EMBL" id="KJD47496.1"/>
    </source>
</evidence>
<name>A0A0D7X7U3_9BACL</name>
<organism evidence="3 4">
    <name type="scientific">Paenibacillus terrae</name>
    <dbReference type="NCBI Taxonomy" id="159743"/>
    <lineage>
        <taxon>Bacteria</taxon>
        <taxon>Bacillati</taxon>
        <taxon>Bacillota</taxon>
        <taxon>Bacilli</taxon>
        <taxon>Bacillales</taxon>
        <taxon>Paenibacillaceae</taxon>
        <taxon>Paenibacillus</taxon>
    </lineage>
</organism>
<gene>
    <name evidence="3" type="ORF">QD47_00650</name>
</gene>
<keyword evidence="4" id="KW-1185">Reference proteome</keyword>
<keyword evidence="2" id="KW-0732">Signal</keyword>
<dbReference type="RefSeq" id="WP_044644289.1">
    <property type="nucleotide sequence ID" value="NZ_JTHP01000001.1"/>
</dbReference>
<feature type="region of interest" description="Disordered" evidence="1">
    <location>
        <begin position="124"/>
        <end position="166"/>
    </location>
</feature>
<evidence type="ECO:0000313" key="4">
    <source>
        <dbReference type="Proteomes" id="UP000032534"/>
    </source>
</evidence>
<reference evidence="3 4" key="1">
    <citation type="submission" date="2014-11" db="EMBL/GenBank/DDBJ databases">
        <title>Draft Genome Sequences of Paenibacillus polymyxa NRRL B-30509 and Paenibacillus terrae NRRL B-30644, Strains from a Poultry Environment that Produce Tridecaptin A and Paenicidins.</title>
        <authorList>
            <person name="van Belkum M.J."/>
            <person name="Lohans C.T."/>
            <person name="Vederas J.C."/>
        </authorList>
    </citation>
    <scope>NUCLEOTIDE SEQUENCE [LARGE SCALE GENOMIC DNA]</scope>
    <source>
        <strain evidence="3 4">NRRL B-30644</strain>
    </source>
</reference>
<comment type="caution">
    <text evidence="3">The sequence shown here is derived from an EMBL/GenBank/DDBJ whole genome shotgun (WGS) entry which is preliminary data.</text>
</comment>
<dbReference type="Proteomes" id="UP000032534">
    <property type="component" value="Unassembled WGS sequence"/>
</dbReference>
<feature type="compositionally biased region" description="Low complexity" evidence="1">
    <location>
        <begin position="133"/>
        <end position="144"/>
    </location>
</feature>
<evidence type="ECO:0000256" key="2">
    <source>
        <dbReference type="SAM" id="SignalP"/>
    </source>
</evidence>
<feature type="signal peptide" evidence="2">
    <location>
        <begin position="1"/>
        <end position="28"/>
    </location>
</feature>